<feature type="domain" description="Myb-like" evidence="2">
    <location>
        <begin position="1"/>
        <end position="57"/>
    </location>
</feature>
<evidence type="ECO:0000313" key="4">
    <source>
        <dbReference type="Proteomes" id="UP001596047"/>
    </source>
</evidence>
<sequence>MQEARKDGWRTDEDQLLAKIVIKHICEKSTQLAAFNEAARQLGRTESACGFRWNSQIRKQYATEIEGAKLERNQRSNSNQIINQVSVSAIVTEAVSTDQEYMPDYMDKIIQLAEKQQQLIKNMAIQIKSLKEQLQQKNDELEQLKFIPQQTITEETLKEDFETLLQIFHRAKQLT</sequence>
<gene>
    <name evidence="3" type="ORF">ACFPYJ_19250</name>
</gene>
<keyword evidence="4" id="KW-1185">Reference proteome</keyword>
<dbReference type="PROSITE" id="PS50090">
    <property type="entry name" value="MYB_LIKE"/>
    <property type="match status" value="1"/>
</dbReference>
<dbReference type="RefSeq" id="WP_379189813.1">
    <property type="nucleotide sequence ID" value="NZ_JBHSOW010000070.1"/>
</dbReference>
<reference evidence="4" key="1">
    <citation type="journal article" date="2019" name="Int. J. Syst. Evol. Microbiol.">
        <title>The Global Catalogue of Microorganisms (GCM) 10K type strain sequencing project: providing services to taxonomists for standard genome sequencing and annotation.</title>
        <authorList>
            <consortium name="The Broad Institute Genomics Platform"/>
            <consortium name="The Broad Institute Genome Sequencing Center for Infectious Disease"/>
            <person name="Wu L."/>
            <person name="Ma J."/>
        </authorList>
    </citation>
    <scope>NUCLEOTIDE SEQUENCE [LARGE SCALE GENOMIC DNA]</scope>
    <source>
        <strain evidence="4">CGMCC 1.3240</strain>
    </source>
</reference>
<dbReference type="EMBL" id="JBHSOW010000070">
    <property type="protein sequence ID" value="MFC5651203.1"/>
    <property type="molecule type" value="Genomic_DNA"/>
</dbReference>
<accession>A0ABW0W0I5</accession>
<evidence type="ECO:0000313" key="3">
    <source>
        <dbReference type="EMBL" id="MFC5651203.1"/>
    </source>
</evidence>
<dbReference type="PANTHER" id="PTHR41302">
    <property type="entry name" value="PRESPORE-SPECIFIC TRANSCRIPTIONAL REGULATOR RSFA-RELATED"/>
    <property type="match status" value="1"/>
</dbReference>
<evidence type="ECO:0000256" key="1">
    <source>
        <dbReference type="SAM" id="Coils"/>
    </source>
</evidence>
<organism evidence="3 4">
    <name type="scientific">Paenibacillus solisilvae</name>
    <dbReference type="NCBI Taxonomy" id="2486751"/>
    <lineage>
        <taxon>Bacteria</taxon>
        <taxon>Bacillati</taxon>
        <taxon>Bacillota</taxon>
        <taxon>Bacilli</taxon>
        <taxon>Bacillales</taxon>
        <taxon>Paenibacillaceae</taxon>
        <taxon>Paenibacillus</taxon>
    </lineage>
</organism>
<dbReference type="Gene3D" id="1.10.10.60">
    <property type="entry name" value="Homeodomain-like"/>
    <property type="match status" value="1"/>
</dbReference>
<dbReference type="Pfam" id="PF13921">
    <property type="entry name" value="Myb_DNA-bind_6"/>
    <property type="match status" value="1"/>
</dbReference>
<protein>
    <recommendedName>
        <fullName evidence="2">Myb-like domain-containing protein</fullName>
    </recommendedName>
</protein>
<proteinExistence type="predicted"/>
<keyword evidence="1" id="KW-0175">Coiled coil</keyword>
<comment type="caution">
    <text evidence="3">The sequence shown here is derived from an EMBL/GenBank/DDBJ whole genome shotgun (WGS) entry which is preliminary data.</text>
</comment>
<dbReference type="Proteomes" id="UP001596047">
    <property type="component" value="Unassembled WGS sequence"/>
</dbReference>
<evidence type="ECO:0000259" key="2">
    <source>
        <dbReference type="PROSITE" id="PS50090"/>
    </source>
</evidence>
<feature type="coiled-coil region" evidence="1">
    <location>
        <begin position="113"/>
        <end position="147"/>
    </location>
</feature>
<dbReference type="InterPro" id="IPR001005">
    <property type="entry name" value="SANT/Myb"/>
</dbReference>
<dbReference type="PANTHER" id="PTHR41302:SF2">
    <property type="entry name" value="PRESPORE SPECIFIC TRANSCRIPTIONAL ACTIVATOR RSFA"/>
    <property type="match status" value="1"/>
</dbReference>
<dbReference type="InterPro" id="IPR014243">
    <property type="entry name" value="RsfA-like"/>
</dbReference>
<name>A0ABW0W0I5_9BACL</name>